<accession>A0ABD6FAG4</accession>
<dbReference type="Proteomes" id="UP000249324">
    <property type="component" value="Unassembled WGS sequence"/>
</dbReference>
<comment type="function">
    <text evidence="3">With LigD forms a non-homologous end joining (NHEJ) DNA repair enzyme, which repairs dsDNA breaks with reduced fidelity. Binds linear dsDNA with 5'- and 3'- overhangs but not closed circular dsDNA nor ssDNA. Recruits and stimulates the ligase activity of LigD.</text>
</comment>
<dbReference type="Gene3D" id="2.40.290.10">
    <property type="match status" value="1"/>
</dbReference>
<organism evidence="6 7">
    <name type="scientific">Thermocrispum agreste</name>
    <dbReference type="NCBI Taxonomy" id="37925"/>
    <lineage>
        <taxon>Bacteria</taxon>
        <taxon>Bacillati</taxon>
        <taxon>Actinomycetota</taxon>
        <taxon>Actinomycetes</taxon>
        <taxon>Pseudonocardiales</taxon>
        <taxon>Pseudonocardiaceae</taxon>
        <taxon>Thermocrispum</taxon>
    </lineage>
</organism>
<dbReference type="PANTHER" id="PTHR41251:SF1">
    <property type="entry name" value="NON-HOMOLOGOUS END JOINING PROTEIN KU"/>
    <property type="match status" value="1"/>
</dbReference>
<dbReference type="InterPro" id="IPR016194">
    <property type="entry name" value="SPOC-like_C_dom_sf"/>
</dbReference>
<dbReference type="GO" id="GO:0003690">
    <property type="term" value="F:double-stranded DNA binding"/>
    <property type="evidence" value="ECO:0007669"/>
    <property type="project" value="UniProtKB-UniRule"/>
</dbReference>
<evidence type="ECO:0000256" key="3">
    <source>
        <dbReference type="HAMAP-Rule" id="MF_01875"/>
    </source>
</evidence>
<feature type="region of interest" description="Disordered" evidence="4">
    <location>
        <begin position="224"/>
        <end position="286"/>
    </location>
</feature>
<sequence length="323" mass="35484">MARPVWRGSITFGLVSIPVALYSAVDDHTVHFHQLQRGTNDRIRYRRVNERTGDDVGFDDIVKGREVGDGEYVVVEPDELADIAPGRSRSIEIESFVALDEIDPVHFRTTYWLGPSGEGSVNPYRLLAAAMARTNRVGIAQFVMRNKQYLTAVRADRGVLALDTLYFADEIRDPADVLDVDLGKRPGKGKQLDMAVALIEAMEAPWRPQDYRDTYTERVEKLVADKKAGKKPEPAPEPAEPTEVSSLMDVLQRSVAQAKGKGASGKATKSGKGSGRKPDLDEASKTDLVKLARKLGIAGRSTMTAAELRKAIRRAEKKAGRAA</sequence>
<dbReference type="AlphaFoldDB" id="A0ABD6FAG4"/>
<dbReference type="GO" id="GO:0006310">
    <property type="term" value="P:DNA recombination"/>
    <property type="evidence" value="ECO:0007669"/>
    <property type="project" value="UniProtKB-KW"/>
</dbReference>
<name>A0ABD6FAG4_9PSEU</name>
<dbReference type="EMBL" id="QGUI02000014">
    <property type="protein sequence ID" value="MFO7191071.1"/>
    <property type="molecule type" value="Genomic_DNA"/>
</dbReference>
<gene>
    <name evidence="3" type="primary">ku</name>
    <name evidence="6" type="ORF">DIU77_002365</name>
</gene>
<dbReference type="HAMAP" id="MF_01875">
    <property type="entry name" value="Prokaryotic_Ku"/>
    <property type="match status" value="1"/>
</dbReference>
<reference evidence="6 7" key="1">
    <citation type="journal article" date="2021" name="BMC Genomics">
        <title>Genome-resolved metagenome and metatranscriptome analyses of thermophilic composting reveal key bacterial players and their metabolic interactions.</title>
        <authorList>
            <person name="Braga L.P.P."/>
            <person name="Pereira R.V."/>
            <person name="Martins L.F."/>
            <person name="Moura L.M.S."/>
            <person name="Sanchez F.B."/>
            <person name="Patane J.S.L."/>
            <person name="da Silva A.M."/>
            <person name="Setubal J.C."/>
        </authorList>
    </citation>
    <scope>NUCLEOTIDE SEQUENCE [LARGE SCALE GENOMIC DNA]</scope>
    <source>
        <strain evidence="6">ZC4RG45</strain>
    </source>
</reference>
<comment type="subunit">
    <text evidence="3">Homodimer. Interacts with LigD.</text>
</comment>
<evidence type="ECO:0000313" key="7">
    <source>
        <dbReference type="Proteomes" id="UP000249324"/>
    </source>
</evidence>
<dbReference type="GO" id="GO:0006303">
    <property type="term" value="P:double-strand break repair via nonhomologous end joining"/>
    <property type="evidence" value="ECO:0007669"/>
    <property type="project" value="UniProtKB-UniRule"/>
</dbReference>
<dbReference type="FunFam" id="2.40.290.10:FF:000004">
    <property type="entry name" value="Non-homologous end joining protein Ku"/>
    <property type="match status" value="1"/>
</dbReference>
<comment type="caution">
    <text evidence="6">The sequence shown here is derived from an EMBL/GenBank/DDBJ whole genome shotgun (WGS) entry which is preliminary data.</text>
</comment>
<dbReference type="SUPFAM" id="SSF100939">
    <property type="entry name" value="SPOC domain-like"/>
    <property type="match status" value="1"/>
</dbReference>
<feature type="compositionally biased region" description="Basic and acidic residues" evidence="4">
    <location>
        <begin position="276"/>
        <end position="286"/>
    </location>
</feature>
<dbReference type="SMART" id="SM00559">
    <property type="entry name" value="Ku78"/>
    <property type="match status" value="1"/>
</dbReference>
<evidence type="ECO:0000259" key="5">
    <source>
        <dbReference type="SMART" id="SM00559"/>
    </source>
</evidence>
<keyword evidence="3" id="KW-0234">DNA repair</keyword>
<dbReference type="PANTHER" id="PTHR41251">
    <property type="entry name" value="NON-HOMOLOGOUS END JOINING PROTEIN KU"/>
    <property type="match status" value="1"/>
</dbReference>
<dbReference type="InterPro" id="IPR009187">
    <property type="entry name" value="Prok_Ku"/>
</dbReference>
<evidence type="ECO:0000256" key="2">
    <source>
        <dbReference type="ARBA" id="ARBA00023172"/>
    </source>
</evidence>
<evidence type="ECO:0000313" key="6">
    <source>
        <dbReference type="EMBL" id="MFO7191071.1"/>
    </source>
</evidence>
<proteinExistence type="inferred from homology"/>
<feature type="compositionally biased region" description="Basic and acidic residues" evidence="4">
    <location>
        <begin position="224"/>
        <end position="234"/>
    </location>
</feature>
<dbReference type="CDD" id="cd00789">
    <property type="entry name" value="KU_like"/>
    <property type="match status" value="1"/>
</dbReference>
<protein>
    <recommendedName>
        <fullName evidence="3">Non-homologous end joining protein Ku</fullName>
    </recommendedName>
</protein>
<evidence type="ECO:0000256" key="1">
    <source>
        <dbReference type="ARBA" id="ARBA00023125"/>
    </source>
</evidence>
<dbReference type="PIRSF" id="PIRSF006493">
    <property type="entry name" value="Prok_Ku"/>
    <property type="match status" value="1"/>
</dbReference>
<feature type="domain" description="Ku" evidence="5">
    <location>
        <begin position="53"/>
        <end position="182"/>
    </location>
</feature>
<dbReference type="Pfam" id="PF02735">
    <property type="entry name" value="Ku"/>
    <property type="match status" value="1"/>
</dbReference>
<keyword evidence="1 3" id="KW-0238">DNA-binding</keyword>
<dbReference type="InterPro" id="IPR006164">
    <property type="entry name" value="DNA_bd_Ku70/Ku80"/>
</dbReference>
<evidence type="ECO:0000256" key="4">
    <source>
        <dbReference type="SAM" id="MobiDB-lite"/>
    </source>
</evidence>
<keyword evidence="2 3" id="KW-0233">DNA recombination</keyword>
<feature type="compositionally biased region" description="Low complexity" evidence="4">
    <location>
        <begin position="258"/>
        <end position="271"/>
    </location>
</feature>
<comment type="similarity">
    <text evidence="3">Belongs to the prokaryotic Ku family.</text>
</comment>
<keyword evidence="3" id="KW-0227">DNA damage</keyword>
<dbReference type="NCBIfam" id="TIGR02772">
    <property type="entry name" value="Ku_bact"/>
    <property type="match status" value="1"/>
</dbReference>